<dbReference type="PANTHER" id="PTHR15263">
    <property type="entry name" value="I-KAPPA-B-LIKE PROTEIN IKBL"/>
    <property type="match status" value="1"/>
</dbReference>
<evidence type="ECO:0000256" key="6">
    <source>
        <dbReference type="SAM" id="MobiDB-lite"/>
    </source>
</evidence>
<feature type="region of interest" description="Disordered" evidence="6">
    <location>
        <begin position="191"/>
        <end position="231"/>
    </location>
</feature>
<dbReference type="EMBL" id="JAFIQS010000002">
    <property type="protein sequence ID" value="KAG5172916.1"/>
    <property type="molecule type" value="Genomic_DNA"/>
</dbReference>
<evidence type="ECO:0000256" key="2">
    <source>
        <dbReference type="ARBA" id="ARBA00022553"/>
    </source>
</evidence>
<dbReference type="AlphaFoldDB" id="A0A8H7Y3G9"/>
<sequence>MPNKLKLKRTPEEEEQGRLRKERRREKRKRKHDHYSAHGSSSSKKAHIDKDEDGPSRRWASSDEDDSESGPQPTASSSHIPPSQSYSHKPDHDAIKAQIEEDMFRDKMFEAMGEDERLDSVEAQFNDFAHVPDRWRTARSKAQSRGDILEDSDFFKLDPRHMDDEEYTEWIRAGMYRKTHAAEYAEHERRKAAQAARRAAEKARKAETVRLEQMAEEERKRKKKERESRKLDDARELYHSRWLTLLTTPGESDTGQSNVQVLTFDDIPWPIASANRSRADTTRPNRQIGVSDLTTEAVASFLLPNSGANDTPNKELGTRLRKERKDKLRETFLRFHPDKFEGRFIWRFREEDRERVREAIGQVSRVLNELMVNGI</sequence>
<dbReference type="GO" id="GO:0043124">
    <property type="term" value="P:negative regulation of canonical NF-kappaB signal transduction"/>
    <property type="evidence" value="ECO:0007669"/>
    <property type="project" value="InterPro"/>
</dbReference>
<name>A0A8H7Y3G9_PSICU</name>
<feature type="compositionally biased region" description="Basic residues" evidence="6">
    <location>
        <begin position="20"/>
        <end position="33"/>
    </location>
</feature>
<proteinExistence type="predicted"/>
<dbReference type="GO" id="GO:0005634">
    <property type="term" value="C:nucleus"/>
    <property type="evidence" value="ECO:0007669"/>
    <property type="project" value="UniProtKB-SubCell"/>
</dbReference>
<dbReference type="OrthoDB" id="412109at2759"/>
<dbReference type="PANTHER" id="PTHR15263:SF1">
    <property type="entry name" value="NF-KAPPA-B INHIBITOR-LIKE PROTEIN 1"/>
    <property type="match status" value="1"/>
</dbReference>
<evidence type="ECO:0000256" key="4">
    <source>
        <dbReference type="ARBA" id="ARBA00023043"/>
    </source>
</evidence>
<gene>
    <name evidence="7" type="ORF">JR316_002419</name>
</gene>
<feature type="compositionally biased region" description="Basic and acidic residues" evidence="6">
    <location>
        <begin position="88"/>
        <end position="99"/>
    </location>
</feature>
<feature type="region of interest" description="Disordered" evidence="6">
    <location>
        <begin position="1"/>
        <end position="99"/>
    </location>
</feature>
<dbReference type="InterPro" id="IPR038753">
    <property type="entry name" value="NFKBIL1"/>
</dbReference>
<accession>A0A8H7Y3G9</accession>
<evidence type="ECO:0000256" key="1">
    <source>
        <dbReference type="ARBA" id="ARBA00004123"/>
    </source>
</evidence>
<reference evidence="7" key="1">
    <citation type="submission" date="2021-02" db="EMBL/GenBank/DDBJ databases">
        <title>Psilocybe cubensis genome.</title>
        <authorList>
            <person name="Mckernan K.J."/>
            <person name="Crawford S."/>
            <person name="Trippe A."/>
            <person name="Kane L.T."/>
            <person name="Mclaughlin S."/>
        </authorList>
    </citation>
    <scope>NUCLEOTIDE SEQUENCE [LARGE SCALE GENOMIC DNA]</scope>
    <source>
        <strain evidence="7">MGC-MH-2018</strain>
    </source>
</reference>
<evidence type="ECO:0000256" key="3">
    <source>
        <dbReference type="ARBA" id="ARBA00022737"/>
    </source>
</evidence>
<keyword evidence="4" id="KW-0040">ANK repeat</keyword>
<feature type="compositionally biased region" description="Low complexity" evidence="6">
    <location>
        <begin position="76"/>
        <end position="87"/>
    </location>
</feature>
<evidence type="ECO:0000256" key="5">
    <source>
        <dbReference type="ARBA" id="ARBA00023242"/>
    </source>
</evidence>
<protein>
    <submittedName>
        <fullName evidence="7">Uncharacterized protein</fullName>
    </submittedName>
</protein>
<feature type="compositionally biased region" description="Basic and acidic residues" evidence="6">
    <location>
        <begin position="198"/>
        <end position="210"/>
    </location>
</feature>
<keyword evidence="2" id="KW-0597">Phosphoprotein</keyword>
<comment type="subcellular location">
    <subcellularLocation>
        <location evidence="1">Nucleus</location>
    </subcellularLocation>
</comment>
<comment type="caution">
    <text evidence="7">The sequence shown here is derived from an EMBL/GenBank/DDBJ whole genome shotgun (WGS) entry which is preliminary data.</text>
</comment>
<organism evidence="7">
    <name type="scientific">Psilocybe cubensis</name>
    <name type="common">Psychedelic mushroom</name>
    <name type="synonym">Stropharia cubensis</name>
    <dbReference type="NCBI Taxonomy" id="181762"/>
    <lineage>
        <taxon>Eukaryota</taxon>
        <taxon>Fungi</taxon>
        <taxon>Dikarya</taxon>
        <taxon>Basidiomycota</taxon>
        <taxon>Agaricomycotina</taxon>
        <taxon>Agaricomycetes</taxon>
        <taxon>Agaricomycetidae</taxon>
        <taxon>Agaricales</taxon>
        <taxon>Agaricineae</taxon>
        <taxon>Strophariaceae</taxon>
        <taxon>Psilocybe</taxon>
    </lineage>
</organism>
<evidence type="ECO:0000313" key="7">
    <source>
        <dbReference type="EMBL" id="KAG5172916.1"/>
    </source>
</evidence>
<keyword evidence="3" id="KW-0677">Repeat</keyword>
<keyword evidence="5" id="KW-0539">Nucleus</keyword>
<feature type="compositionally biased region" description="Basic and acidic residues" evidence="6">
    <location>
        <begin position="46"/>
        <end position="56"/>
    </location>
</feature>